<evidence type="ECO:0000313" key="13">
    <source>
        <dbReference type="Proteomes" id="UP001652621"/>
    </source>
</evidence>
<keyword evidence="8" id="KW-0482">Metalloprotease</keyword>
<keyword evidence="6" id="KW-0378">Hydrolase</keyword>
<dbReference type="GO" id="GO:0005886">
    <property type="term" value="C:plasma membrane"/>
    <property type="evidence" value="ECO:0007669"/>
    <property type="project" value="UniProtKB-SubCell"/>
</dbReference>
<evidence type="ECO:0000256" key="4">
    <source>
        <dbReference type="ARBA" id="ARBA00022670"/>
    </source>
</evidence>
<keyword evidence="7" id="KW-0862">Zinc</keyword>
<dbReference type="eggNOG" id="KOG3624">
    <property type="taxonomic scope" value="Eukaryota"/>
</dbReference>
<dbReference type="PANTHER" id="PTHR11733">
    <property type="entry name" value="ZINC METALLOPROTEASE FAMILY M13 NEPRILYSIN-RELATED"/>
    <property type="match status" value="1"/>
</dbReference>
<dbReference type="Gene3D" id="1.10.1380.10">
    <property type="entry name" value="Neutral endopeptidase , domain2"/>
    <property type="match status" value="1"/>
</dbReference>
<dbReference type="InterPro" id="IPR018497">
    <property type="entry name" value="Peptidase_M13_C"/>
</dbReference>
<sequence length="677" mass="79751">MKYRILNQLTFFIYVLFATTGHADRVSLIKCGKLPACVENINVETIQVMEEHMYNNTDPCGDFWDHACGSWRESPYYDHVDTIGAMTNYYADRLIDLLETLEKSHGELRDISGMTRKIWQYYESCRTSGEYFLKMSKYLKEFKMKDIFGNNFKWGDLIDGVSDGGWHNFDWLQPLAYLRQFGLNGVFFKESVNLAANDSSVPVVELKIPNGEKQFRNKYEIYEIFEEFEFNRAFAPNELWKLTDSVYGLQRELLAFYKIYENTNNEMSSLTLQQLNRAEPSLNWQLYFDRLAGKPLDPKTLILEVPSNLEYFQDLRNFLKQKDSSTIAWYILVSFLKHLFSVKPLISPRHCLLHTNVMFPLGVNYIYDRFLYENRQQDERVLQEILAQLKQQFSLYLQENKFQLSPTELRYLEEKLNAVSLKIGNLPQHIPDLNDYHSGLQLSRDNFYYNHLQLLKFRFYQQHKAALQENPSHIPLPHLYYVNDDIAALRNAPYFNHPRNELVIPMVFLQLPFYHHRQHPLLQHSILGWIMAHELSHAFDPRGLKYDHHGNSNPMGQQIAQNPLFIDSLECLTDNNSPTVSLNERLADVNGLQLIWDVYSPKIDKEKKLSSTFTNPQLFFLNFAQFFCGSLPPSHAHDLDNVRVRETVQHIADFKRIFKCKTKRDEGERGECRIWKR</sequence>
<feature type="signal peptide" evidence="9">
    <location>
        <begin position="1"/>
        <end position="23"/>
    </location>
</feature>
<dbReference type="SUPFAM" id="SSF55486">
    <property type="entry name" value="Metalloproteases ('zincins'), catalytic domain"/>
    <property type="match status" value="1"/>
</dbReference>
<comment type="similarity">
    <text evidence="3">Belongs to the peptidase M13 family.</text>
</comment>
<dbReference type="VEuPathDB" id="VectorBase:MDOMA2_003453"/>
<dbReference type="GO" id="GO:0046872">
    <property type="term" value="F:metal ion binding"/>
    <property type="evidence" value="ECO:0007669"/>
    <property type="project" value="UniProtKB-KW"/>
</dbReference>
<comment type="subcellular location">
    <subcellularLocation>
        <location evidence="2">Cell membrane</location>
        <topology evidence="2">Single-pass type II membrane protein</topology>
    </subcellularLocation>
</comment>
<dbReference type="InterPro" id="IPR000718">
    <property type="entry name" value="Peptidase_M13"/>
</dbReference>
<evidence type="ECO:0000256" key="6">
    <source>
        <dbReference type="ARBA" id="ARBA00022801"/>
    </source>
</evidence>
<dbReference type="VEuPathDB" id="VectorBase:MDOA013748"/>
<dbReference type="Gene3D" id="3.40.390.10">
    <property type="entry name" value="Collagenase (Catalytic Domain)"/>
    <property type="match status" value="1"/>
</dbReference>
<dbReference type="InterPro" id="IPR024079">
    <property type="entry name" value="MetalloPept_cat_dom_sf"/>
</dbReference>
<dbReference type="Pfam" id="PF01431">
    <property type="entry name" value="Peptidase_M13"/>
    <property type="match status" value="1"/>
</dbReference>
<evidence type="ECO:0000313" key="12">
    <source>
        <dbReference type="EnsemblMetazoa" id="MDOA013748-PB"/>
    </source>
</evidence>
<evidence type="ECO:0000313" key="14">
    <source>
        <dbReference type="RefSeq" id="XP_011295121.1"/>
    </source>
</evidence>
<keyword evidence="5" id="KW-0479">Metal-binding</keyword>
<evidence type="ECO:0000256" key="8">
    <source>
        <dbReference type="ARBA" id="ARBA00023049"/>
    </source>
</evidence>
<feature type="domain" description="Peptidase M13 N-terminal" evidence="11">
    <location>
        <begin position="59"/>
        <end position="424"/>
    </location>
</feature>
<dbReference type="InterPro" id="IPR008753">
    <property type="entry name" value="Peptidase_M13_N"/>
</dbReference>
<keyword evidence="4" id="KW-0645">Protease</keyword>
<dbReference type="InterPro" id="IPR042089">
    <property type="entry name" value="Peptidase_M13_dom_2"/>
</dbReference>
<comment type="cofactor">
    <cofactor evidence="1">
        <name>Zn(2+)</name>
        <dbReference type="ChEBI" id="CHEBI:29105"/>
    </cofactor>
</comment>
<feature type="chain" id="PRO_5044561596" evidence="9">
    <location>
        <begin position="24"/>
        <end position="677"/>
    </location>
</feature>
<protein>
    <submittedName>
        <fullName evidence="14">Endothelin-converting enzyme 1</fullName>
    </submittedName>
</protein>
<accession>A0A1I8NCB7</accession>
<dbReference type="AlphaFoldDB" id="A0A1I8NCB7"/>
<evidence type="ECO:0000259" key="10">
    <source>
        <dbReference type="Pfam" id="PF01431"/>
    </source>
</evidence>
<dbReference type="GO" id="GO:0004222">
    <property type="term" value="F:metalloendopeptidase activity"/>
    <property type="evidence" value="ECO:0007669"/>
    <property type="project" value="InterPro"/>
</dbReference>
<dbReference type="PANTHER" id="PTHR11733:SF241">
    <property type="entry name" value="GH26575P-RELATED"/>
    <property type="match status" value="1"/>
</dbReference>
<dbReference type="RefSeq" id="XP_011295121.1">
    <property type="nucleotide sequence ID" value="XM_011296819.2"/>
</dbReference>
<evidence type="ECO:0000256" key="7">
    <source>
        <dbReference type="ARBA" id="ARBA00022833"/>
    </source>
</evidence>
<keyword evidence="9" id="KW-0732">Signal</keyword>
<dbReference type="Pfam" id="PF05649">
    <property type="entry name" value="Peptidase_M13_N"/>
    <property type="match status" value="1"/>
</dbReference>
<reference evidence="12" key="1">
    <citation type="submission" date="2020-05" db="UniProtKB">
        <authorList>
            <consortium name="EnsemblMetazoa"/>
        </authorList>
    </citation>
    <scope>IDENTIFICATION</scope>
    <source>
        <strain evidence="12">Aabys</strain>
    </source>
</reference>
<dbReference type="GO" id="GO:0016485">
    <property type="term" value="P:protein processing"/>
    <property type="evidence" value="ECO:0007669"/>
    <property type="project" value="TreeGrafter"/>
</dbReference>
<organism evidence="12">
    <name type="scientific">Musca domestica</name>
    <name type="common">House fly</name>
    <dbReference type="NCBI Taxonomy" id="7370"/>
    <lineage>
        <taxon>Eukaryota</taxon>
        <taxon>Metazoa</taxon>
        <taxon>Ecdysozoa</taxon>
        <taxon>Arthropoda</taxon>
        <taxon>Hexapoda</taxon>
        <taxon>Insecta</taxon>
        <taxon>Pterygota</taxon>
        <taxon>Neoptera</taxon>
        <taxon>Endopterygota</taxon>
        <taxon>Diptera</taxon>
        <taxon>Brachycera</taxon>
        <taxon>Muscomorpha</taxon>
        <taxon>Muscoidea</taxon>
        <taxon>Muscidae</taxon>
        <taxon>Musca</taxon>
    </lineage>
</organism>
<dbReference type="Proteomes" id="UP001652621">
    <property type="component" value="Unplaced"/>
</dbReference>
<proteinExistence type="inferred from homology"/>
<evidence type="ECO:0000256" key="9">
    <source>
        <dbReference type="SAM" id="SignalP"/>
    </source>
</evidence>
<evidence type="ECO:0000256" key="3">
    <source>
        <dbReference type="ARBA" id="ARBA00007357"/>
    </source>
</evidence>
<dbReference type="PROSITE" id="PS51885">
    <property type="entry name" value="NEPRILYSIN"/>
    <property type="match status" value="1"/>
</dbReference>
<dbReference type="GeneID" id="101896096"/>
<dbReference type="KEGG" id="mde:101896096"/>
<evidence type="ECO:0000256" key="1">
    <source>
        <dbReference type="ARBA" id="ARBA00001947"/>
    </source>
</evidence>
<dbReference type="EnsemblMetazoa" id="MDOA013748-RB">
    <property type="protein sequence ID" value="MDOA013748-PB"/>
    <property type="gene ID" value="MDOA013748"/>
</dbReference>
<evidence type="ECO:0000256" key="2">
    <source>
        <dbReference type="ARBA" id="ARBA00004401"/>
    </source>
</evidence>
<reference evidence="14" key="2">
    <citation type="submission" date="2025-04" db="UniProtKB">
        <authorList>
            <consortium name="RefSeq"/>
        </authorList>
    </citation>
    <scope>IDENTIFICATION</scope>
    <source>
        <strain evidence="14">Aabys</strain>
    </source>
</reference>
<name>A0A1I8NCB7_MUSDO</name>
<evidence type="ECO:0000256" key="5">
    <source>
        <dbReference type="ARBA" id="ARBA00022723"/>
    </source>
</evidence>
<dbReference type="OrthoDB" id="8048565at2759"/>
<keyword evidence="13" id="KW-1185">Reference proteome</keyword>
<dbReference type="PRINTS" id="PR00786">
    <property type="entry name" value="NEPRILYSIN"/>
</dbReference>
<evidence type="ECO:0000259" key="11">
    <source>
        <dbReference type="Pfam" id="PF05649"/>
    </source>
</evidence>
<gene>
    <name evidence="12" type="primary">101896096</name>
    <name evidence="14" type="synonym">LOC101896096</name>
</gene>
<feature type="domain" description="Peptidase M13 C-terminal" evidence="10">
    <location>
        <begin position="494"/>
        <end position="664"/>
    </location>
</feature>